<dbReference type="EMBL" id="CP032549">
    <property type="protein sequence ID" value="QIV87963.1"/>
    <property type="molecule type" value="Genomic_DNA"/>
</dbReference>
<evidence type="ECO:0000313" key="2">
    <source>
        <dbReference type="Proteomes" id="UP000502331"/>
    </source>
</evidence>
<accession>A0A6H0SKH5</accession>
<reference evidence="1 2" key="1">
    <citation type="submission" date="2018-09" db="EMBL/GenBank/DDBJ databases">
        <title>Glutamicibacter mishrai S5-52T (LMG 29155T = KCTC 39846T).</title>
        <authorList>
            <person name="Das S.K."/>
        </authorList>
    </citation>
    <scope>NUCLEOTIDE SEQUENCE [LARGE SCALE GENOMIC DNA]</scope>
    <source>
        <strain evidence="1 2">S5-52</strain>
    </source>
</reference>
<name>A0A6H0SKH5_9MICC</name>
<organism evidence="1 2">
    <name type="scientific">Glutamicibacter mishrai</name>
    <dbReference type="NCBI Taxonomy" id="1775880"/>
    <lineage>
        <taxon>Bacteria</taxon>
        <taxon>Bacillati</taxon>
        <taxon>Actinomycetota</taxon>
        <taxon>Actinomycetes</taxon>
        <taxon>Micrococcales</taxon>
        <taxon>Micrococcaceae</taxon>
        <taxon>Glutamicibacter</taxon>
    </lineage>
</organism>
<sequence>MPGRFVRSKIAELVSEIISSRQGRAQLSSHGWAQGMPIVIAQPDEQLSDVMSLVAAHQPPVLVATTDPANGDLWFMYVSIGCTALQVVEPLPQDTSIGELYRTASRGSFLTFRIDQMPASSVVHAIAPQQVKHHTGYTTVEASSARTV</sequence>
<evidence type="ECO:0000313" key="1">
    <source>
        <dbReference type="EMBL" id="QIV87963.1"/>
    </source>
</evidence>
<gene>
    <name evidence="1" type="ORF">D3791_13115</name>
</gene>
<keyword evidence="2" id="KW-1185">Reference proteome</keyword>
<dbReference type="RefSeq" id="WP_022875951.1">
    <property type="nucleotide sequence ID" value="NZ_CP032549.1"/>
</dbReference>
<proteinExistence type="predicted"/>
<protein>
    <submittedName>
        <fullName evidence="1">Uncharacterized protein</fullName>
    </submittedName>
</protein>
<dbReference type="AlphaFoldDB" id="A0A6H0SKH5"/>
<dbReference type="Proteomes" id="UP000502331">
    <property type="component" value="Chromosome"/>
</dbReference>